<evidence type="ECO:0000313" key="3">
    <source>
        <dbReference type="Proteomes" id="UP000266861"/>
    </source>
</evidence>
<feature type="region of interest" description="Disordered" evidence="1">
    <location>
        <begin position="270"/>
        <end position="301"/>
    </location>
</feature>
<dbReference type="OrthoDB" id="6247875at2759"/>
<feature type="region of interest" description="Disordered" evidence="1">
    <location>
        <begin position="168"/>
        <end position="216"/>
    </location>
</feature>
<feature type="compositionally biased region" description="Basic and acidic residues" evidence="1">
    <location>
        <begin position="168"/>
        <end position="185"/>
    </location>
</feature>
<dbReference type="EMBL" id="PQFF01000156">
    <property type="protein sequence ID" value="RHZ78344.1"/>
    <property type="molecule type" value="Genomic_DNA"/>
</dbReference>
<feature type="region of interest" description="Disordered" evidence="1">
    <location>
        <begin position="346"/>
        <end position="395"/>
    </location>
</feature>
<protein>
    <submittedName>
        <fullName evidence="2">Uncharacterized protein</fullName>
    </submittedName>
</protein>
<proteinExistence type="predicted"/>
<dbReference type="Gene3D" id="1.10.30.10">
    <property type="entry name" value="High mobility group box domain"/>
    <property type="match status" value="1"/>
</dbReference>
<dbReference type="SUPFAM" id="SSF47095">
    <property type="entry name" value="HMG-box"/>
    <property type="match status" value="1"/>
</dbReference>
<dbReference type="InterPro" id="IPR036910">
    <property type="entry name" value="HMG_box_dom_sf"/>
</dbReference>
<feature type="compositionally biased region" description="Pro residues" evidence="1">
    <location>
        <begin position="355"/>
        <end position="366"/>
    </location>
</feature>
<feature type="compositionally biased region" description="Low complexity" evidence="1">
    <location>
        <begin position="270"/>
        <end position="279"/>
    </location>
</feature>
<dbReference type="AlphaFoldDB" id="A0A397IZ22"/>
<accession>A0A397IZ22</accession>
<organism evidence="2 3">
    <name type="scientific">Diversispora epigaea</name>
    <dbReference type="NCBI Taxonomy" id="1348612"/>
    <lineage>
        <taxon>Eukaryota</taxon>
        <taxon>Fungi</taxon>
        <taxon>Fungi incertae sedis</taxon>
        <taxon>Mucoromycota</taxon>
        <taxon>Glomeromycotina</taxon>
        <taxon>Glomeromycetes</taxon>
        <taxon>Diversisporales</taxon>
        <taxon>Diversisporaceae</taxon>
        <taxon>Diversispora</taxon>
    </lineage>
</organism>
<keyword evidence="3" id="KW-1185">Reference proteome</keyword>
<dbReference type="Proteomes" id="UP000266861">
    <property type="component" value="Unassembled WGS sequence"/>
</dbReference>
<reference evidence="2 3" key="1">
    <citation type="submission" date="2018-08" db="EMBL/GenBank/DDBJ databases">
        <title>Genome and evolution of the arbuscular mycorrhizal fungus Diversispora epigaea (formerly Glomus versiforme) and its bacterial endosymbionts.</title>
        <authorList>
            <person name="Sun X."/>
            <person name="Fei Z."/>
            <person name="Harrison M."/>
        </authorList>
    </citation>
    <scope>NUCLEOTIDE SEQUENCE [LARGE SCALE GENOMIC DNA]</scope>
    <source>
        <strain evidence="2 3">IT104</strain>
    </source>
</reference>
<feature type="compositionally biased region" description="Low complexity" evidence="1">
    <location>
        <begin position="285"/>
        <end position="301"/>
    </location>
</feature>
<gene>
    <name evidence="2" type="ORF">Glove_166g22</name>
</gene>
<feature type="compositionally biased region" description="Low complexity" evidence="1">
    <location>
        <begin position="383"/>
        <end position="395"/>
    </location>
</feature>
<evidence type="ECO:0000313" key="2">
    <source>
        <dbReference type="EMBL" id="RHZ78344.1"/>
    </source>
</evidence>
<sequence>MNFSNPSPSLQNITTFPQEISFQFSPIGNSTNPSTNPTMTSSTMTYQTITLNSPPPPPPPIQIKIPFPPPLHDKDLIPKLKKGKMPLRTTNQFLLYRTALINTLHNIGYEEYNMRNISKMASELWKLEPNYVQEEYKKLANKVKRIYQDMEIKNIDINRIENCHENENSRDIDKDKNENRNDNRDNINNSNSNNNGKDDDVDNNNSNNENYPKKPIFNTKEISINLKEHKEISEESHYLSRLSNLSYPNYFLIDDNNNYYYNSSIYDLSSPTTSLTSPTTPTPCTPSSSSPSSSLPTTSSLTPISIDALNAQNNLIMEFDQGNNNNSQYNQYNQYSYNHLSLDPRSYSHCYNSSSPPPPPPPPPPLVHSSNPDHNNHHVNRQYNNPDPHNPSNNNNNYYYYMINSGFQFNDYQY</sequence>
<name>A0A397IZ22_9GLOM</name>
<comment type="caution">
    <text evidence="2">The sequence shown here is derived from an EMBL/GenBank/DDBJ whole genome shotgun (WGS) entry which is preliminary data.</text>
</comment>
<evidence type="ECO:0000256" key="1">
    <source>
        <dbReference type="SAM" id="MobiDB-lite"/>
    </source>
</evidence>
<feature type="compositionally biased region" description="Low complexity" evidence="1">
    <location>
        <begin position="186"/>
        <end position="195"/>
    </location>
</feature>